<feature type="domain" description="SCP2" evidence="3">
    <location>
        <begin position="8"/>
        <end position="74"/>
    </location>
</feature>
<name>A0ABV0ECE3_9BURK</name>
<comment type="caution">
    <text evidence="4">The sequence shown here is derived from an EMBL/GenBank/DDBJ whole genome shotgun (WGS) entry which is preliminary data.</text>
</comment>
<dbReference type="RefSeq" id="WP_347307305.1">
    <property type="nucleotide sequence ID" value="NZ_JBAJEX010000002.1"/>
</dbReference>
<keyword evidence="1" id="KW-0831">Ubiquinone biosynthesis</keyword>
<comment type="pathway">
    <text evidence="1">Cofactor biosynthesis; ubiquinone biosynthesis.</text>
</comment>
<keyword evidence="1" id="KW-0963">Cytoplasm</keyword>
<dbReference type="EMBL" id="JBAJEX010000002">
    <property type="protein sequence ID" value="MEO1766330.1"/>
    <property type="molecule type" value="Genomic_DNA"/>
</dbReference>
<comment type="similarity">
    <text evidence="1">Belongs to the UbiJ family.</text>
</comment>
<comment type="subcellular location">
    <subcellularLocation>
        <location evidence="1">Cytoplasm</location>
    </subcellularLocation>
</comment>
<dbReference type="InterPro" id="IPR003033">
    <property type="entry name" value="SCP2_sterol-bd_dom"/>
</dbReference>
<feature type="coiled-coil region" evidence="2">
    <location>
        <begin position="161"/>
        <end position="188"/>
    </location>
</feature>
<sequence>MQLAVSLLNHVLAQNPGARERLASFSGLCFALDGFPLPRFAFTITEDGSLAAPRGQAPDAVLSASPDALLAYLLVQPRDRSLIRIHGYHAFGEAVAEVLSGLEWEAEEDLARLFGDVLGHRLAAFGRAWWDWRLKSAQSLARALAEFLTEERPWLAKRADIERFAAEVASLAASVEQLEARIARLGGRG</sequence>
<dbReference type="InterPro" id="IPR038989">
    <property type="entry name" value="UbiJ"/>
</dbReference>
<evidence type="ECO:0000313" key="4">
    <source>
        <dbReference type="EMBL" id="MEO1766330.1"/>
    </source>
</evidence>
<dbReference type="Proteomes" id="UP001482231">
    <property type="component" value="Unassembled WGS sequence"/>
</dbReference>
<dbReference type="Pfam" id="PF02036">
    <property type="entry name" value="SCP2"/>
    <property type="match status" value="1"/>
</dbReference>
<evidence type="ECO:0000256" key="1">
    <source>
        <dbReference type="HAMAP-Rule" id="MF_02215"/>
    </source>
</evidence>
<comment type="function">
    <text evidence="1">Required for ubiquinone (coenzyme Q) biosynthesis. Binds hydrophobic ubiquinone biosynthetic intermediates via its SCP2 domain and is essential for the stability of the Ubi complex. May constitute a docking platform where Ubi enzymes assemble and access their SCP2-bound polyprenyl substrates.</text>
</comment>
<keyword evidence="5" id="KW-1185">Reference proteome</keyword>
<evidence type="ECO:0000256" key="2">
    <source>
        <dbReference type="SAM" id="Coils"/>
    </source>
</evidence>
<gene>
    <name evidence="1" type="primary">ubiJ</name>
    <name evidence="4" type="ORF">V6E02_03765</name>
</gene>
<proteinExistence type="inferred from homology"/>
<protein>
    <recommendedName>
        <fullName evidence="1">Ubiquinone biosynthesis accessory factor UbiJ</fullName>
    </recommendedName>
</protein>
<dbReference type="PANTHER" id="PTHR38693">
    <property type="entry name" value="UBIQUINONE BIOSYNTHESIS PROTEIN UBIJ"/>
    <property type="match status" value="1"/>
</dbReference>
<keyword evidence="2" id="KW-0175">Coiled coil</keyword>
<reference evidence="4 5" key="1">
    <citation type="submission" date="2024-02" db="EMBL/GenBank/DDBJ databases">
        <title>New thermophilic sulfur-oxidizing bacteria from a hot springs of the Uzon caldera (Kamchatka, Russia).</title>
        <authorList>
            <person name="Dukat A.M."/>
            <person name="Elcheninov A.G."/>
            <person name="Frolov E.N."/>
        </authorList>
    </citation>
    <scope>NUCLEOTIDE SEQUENCE [LARGE SCALE GENOMIC DNA]</scope>
    <source>
        <strain evidence="4 5">AK1</strain>
    </source>
</reference>
<organism evidence="4 5">
    <name type="scientific">Thiobacter aerophilum</name>
    <dbReference type="NCBI Taxonomy" id="3121275"/>
    <lineage>
        <taxon>Bacteria</taxon>
        <taxon>Pseudomonadati</taxon>
        <taxon>Pseudomonadota</taxon>
        <taxon>Betaproteobacteria</taxon>
        <taxon>Burkholderiales</taxon>
        <taxon>Thiobacteraceae</taxon>
        <taxon>Thiobacter</taxon>
    </lineage>
</organism>
<accession>A0ABV0ECE3</accession>
<evidence type="ECO:0000313" key="5">
    <source>
        <dbReference type="Proteomes" id="UP001482231"/>
    </source>
</evidence>
<dbReference type="PANTHER" id="PTHR38693:SF1">
    <property type="entry name" value="UBIQUINONE BIOSYNTHESIS ACCESSORY FACTOR UBIJ"/>
    <property type="match status" value="1"/>
</dbReference>
<dbReference type="HAMAP" id="MF_02215">
    <property type="entry name" value="UbiJ"/>
    <property type="match status" value="1"/>
</dbReference>
<evidence type="ECO:0000259" key="3">
    <source>
        <dbReference type="Pfam" id="PF02036"/>
    </source>
</evidence>